<proteinExistence type="predicted"/>
<dbReference type="PANTHER" id="PTHR31635:SF196">
    <property type="entry name" value="REVERSE TRANSCRIPTASE DOMAIN-CONTAINING PROTEIN-RELATED"/>
    <property type="match status" value="1"/>
</dbReference>
<evidence type="ECO:0000256" key="1">
    <source>
        <dbReference type="SAM" id="MobiDB-lite"/>
    </source>
</evidence>
<dbReference type="PANTHER" id="PTHR31635">
    <property type="entry name" value="REVERSE TRANSCRIPTASE DOMAIN-CONTAINING PROTEIN-RELATED"/>
    <property type="match status" value="1"/>
</dbReference>
<gene>
    <name evidence="2" type="ORF">Tco_0909967</name>
</gene>
<dbReference type="GO" id="GO:0003964">
    <property type="term" value="F:RNA-directed DNA polymerase activity"/>
    <property type="evidence" value="ECO:0007669"/>
    <property type="project" value="UniProtKB-KW"/>
</dbReference>
<keyword evidence="3" id="KW-1185">Reference proteome</keyword>
<organism evidence="2 3">
    <name type="scientific">Tanacetum coccineum</name>
    <dbReference type="NCBI Taxonomy" id="301880"/>
    <lineage>
        <taxon>Eukaryota</taxon>
        <taxon>Viridiplantae</taxon>
        <taxon>Streptophyta</taxon>
        <taxon>Embryophyta</taxon>
        <taxon>Tracheophyta</taxon>
        <taxon>Spermatophyta</taxon>
        <taxon>Magnoliopsida</taxon>
        <taxon>eudicotyledons</taxon>
        <taxon>Gunneridae</taxon>
        <taxon>Pentapetalae</taxon>
        <taxon>asterids</taxon>
        <taxon>campanulids</taxon>
        <taxon>Asterales</taxon>
        <taxon>Asteraceae</taxon>
        <taxon>Asteroideae</taxon>
        <taxon>Anthemideae</taxon>
        <taxon>Anthemidinae</taxon>
        <taxon>Tanacetum</taxon>
    </lineage>
</organism>
<evidence type="ECO:0000313" key="3">
    <source>
        <dbReference type="Proteomes" id="UP001151760"/>
    </source>
</evidence>
<comment type="caution">
    <text evidence="2">The sequence shown here is derived from an EMBL/GenBank/DDBJ whole genome shotgun (WGS) entry which is preliminary data.</text>
</comment>
<sequence length="512" mass="58919">MAELSMKQQGLQDSPADNNEDPKLELPGTGQSLEDSSPSRTSEDFNFLVVNPVRRADGLMLCWNKDLNVQITSFSKQHVNFSVIKDTSREWRGSGIYGWPTNQDKYHTWMLLCSIKSLSMLPWVCFVDFNEVLYSFEKVGACGCNMRELEAFAASCQDFTSDHSPILLDQEVCLAGGGKKRGFQFEHMWLRDSRLRGVIEDAWMSGVREGLRSDPAALVHSCMEKLIEWTVKTFGHVQRIIRAKVKRLEKLQKQPRYDSHREQQDLQNKIKELYADEEIMWRQRSRIQWLKEGVKNTHFFHARATSRRKRNNLLKLRTEDERWVNDTNGLCNMMSSYFDDLFQSTCPKQCAEVVSCLDRYLCDTDINMLGNPITECEVYDAVLQMHPSKAHGPDGMTALFYQKFWNIVGPSTVNVMTEFFRTGIMPPNINKTLITLIPKVPSPKSLKYLRPISLCNVIYKIISKVIANRLKGALPTLIDETKSAFVRGRMIIDNAIVAFEVFHWLCENRRGG</sequence>
<evidence type="ECO:0000313" key="2">
    <source>
        <dbReference type="EMBL" id="GJT29692.1"/>
    </source>
</evidence>
<dbReference type="EMBL" id="BQNB010014564">
    <property type="protein sequence ID" value="GJT29692.1"/>
    <property type="molecule type" value="Genomic_DNA"/>
</dbReference>
<feature type="compositionally biased region" description="Polar residues" evidence="1">
    <location>
        <begin position="29"/>
        <end position="40"/>
    </location>
</feature>
<feature type="region of interest" description="Disordered" evidence="1">
    <location>
        <begin position="1"/>
        <end position="42"/>
    </location>
</feature>
<dbReference type="Proteomes" id="UP001151760">
    <property type="component" value="Unassembled WGS sequence"/>
</dbReference>
<feature type="compositionally biased region" description="Polar residues" evidence="1">
    <location>
        <begin position="1"/>
        <end position="17"/>
    </location>
</feature>
<keyword evidence="2" id="KW-0548">Nucleotidyltransferase</keyword>
<keyword evidence="2" id="KW-0695">RNA-directed DNA polymerase</keyword>
<keyword evidence="2" id="KW-0808">Transferase</keyword>
<name>A0ABQ5CTE1_9ASTR</name>
<reference evidence="2" key="2">
    <citation type="submission" date="2022-01" db="EMBL/GenBank/DDBJ databases">
        <authorList>
            <person name="Yamashiro T."/>
            <person name="Shiraishi A."/>
            <person name="Satake H."/>
            <person name="Nakayama K."/>
        </authorList>
    </citation>
    <scope>NUCLEOTIDE SEQUENCE</scope>
</reference>
<accession>A0ABQ5CTE1</accession>
<reference evidence="2" key="1">
    <citation type="journal article" date="2022" name="Int. J. Mol. Sci.">
        <title>Draft Genome of Tanacetum Coccineum: Genomic Comparison of Closely Related Tanacetum-Family Plants.</title>
        <authorList>
            <person name="Yamashiro T."/>
            <person name="Shiraishi A."/>
            <person name="Nakayama K."/>
            <person name="Satake H."/>
        </authorList>
    </citation>
    <scope>NUCLEOTIDE SEQUENCE</scope>
</reference>
<protein>
    <submittedName>
        <fullName evidence="2">Reverse transcriptase</fullName>
    </submittedName>
</protein>